<dbReference type="InterPro" id="IPR058656">
    <property type="entry name" value="Mok11-13/Ags1-like_GH"/>
</dbReference>
<feature type="transmembrane region" description="Helical" evidence="9">
    <location>
        <begin position="2228"/>
        <end position="2250"/>
    </location>
</feature>
<feature type="region of interest" description="Disordered" evidence="8">
    <location>
        <begin position="1667"/>
        <end position="1731"/>
    </location>
</feature>
<dbReference type="SMART" id="SM00642">
    <property type="entry name" value="Aamy"/>
    <property type="match status" value="1"/>
</dbReference>
<dbReference type="GO" id="GO:0000023">
    <property type="term" value="P:maltose metabolic process"/>
    <property type="evidence" value="ECO:0007669"/>
    <property type="project" value="UniProtKB-KW"/>
</dbReference>
<feature type="compositionally biased region" description="Low complexity" evidence="8">
    <location>
        <begin position="1694"/>
        <end position="1706"/>
    </location>
</feature>
<evidence type="ECO:0000256" key="7">
    <source>
        <dbReference type="ARBA" id="ARBA00048960"/>
    </source>
</evidence>
<keyword evidence="13" id="KW-1185">Reference proteome</keyword>
<dbReference type="GO" id="GO:0090599">
    <property type="term" value="F:alpha-glucosidase activity"/>
    <property type="evidence" value="ECO:0007669"/>
    <property type="project" value="UniProtKB-ARBA"/>
</dbReference>
<feature type="region of interest" description="Disordered" evidence="8">
    <location>
        <begin position="1921"/>
        <end position="1950"/>
    </location>
</feature>
<dbReference type="FunFam" id="3.20.20.80:FF:000073">
    <property type="entry name" value="Alpha-1,3-glucan synthase Ags2"/>
    <property type="match status" value="1"/>
</dbReference>
<evidence type="ECO:0000256" key="1">
    <source>
        <dbReference type="ARBA" id="ARBA00006122"/>
    </source>
</evidence>
<dbReference type="InterPro" id="IPR058658">
    <property type="entry name" value="Mok11-13/Ags1-like_Ig_2"/>
</dbReference>
<dbReference type="InterPro" id="IPR013534">
    <property type="entry name" value="Starch_synth_cat_dom"/>
</dbReference>
<proteinExistence type="inferred from homology"/>
<dbReference type="InterPro" id="IPR058654">
    <property type="entry name" value="Mok11-14/Ags1-like_TM"/>
</dbReference>
<dbReference type="Pfam" id="PF13692">
    <property type="entry name" value="Glyco_trans_1_4"/>
    <property type="match status" value="1"/>
</dbReference>
<feature type="chain" id="PRO_5021368585" description="alpha-1,3-glucan synthase" evidence="10">
    <location>
        <begin position="21"/>
        <end position="2405"/>
    </location>
</feature>
<dbReference type="GO" id="GO:0016052">
    <property type="term" value="P:carbohydrate catabolic process"/>
    <property type="evidence" value="ECO:0007669"/>
    <property type="project" value="UniProtKB-ARBA"/>
</dbReference>
<dbReference type="InterPro" id="IPR045857">
    <property type="entry name" value="O16G_dom_2"/>
</dbReference>
<dbReference type="FunFam" id="3.40.50.2000:FF:000052">
    <property type="entry name" value="Alpha-1,3-glucan synthase Ags2"/>
    <property type="match status" value="1"/>
</dbReference>
<feature type="compositionally biased region" description="Low complexity" evidence="8">
    <location>
        <begin position="1632"/>
        <end position="1641"/>
    </location>
</feature>
<dbReference type="Pfam" id="PF00128">
    <property type="entry name" value="Alpha-amylase"/>
    <property type="match status" value="1"/>
</dbReference>
<name>A0A507QXM7_MONPU</name>
<dbReference type="EMBL" id="VIFY01000046">
    <property type="protein sequence ID" value="TQB73363.1"/>
    <property type="molecule type" value="Genomic_DNA"/>
</dbReference>
<dbReference type="GO" id="GO:0070600">
    <property type="term" value="P:fungal-type cell wall (1-&gt;3)-alpha-glucan biosynthetic process"/>
    <property type="evidence" value="ECO:0007669"/>
    <property type="project" value="TreeGrafter"/>
</dbReference>
<dbReference type="Pfam" id="PF08323">
    <property type="entry name" value="Glyco_transf_5"/>
    <property type="match status" value="1"/>
</dbReference>
<feature type="transmembrane region" description="Helical" evidence="9">
    <location>
        <begin position="2104"/>
        <end position="2125"/>
    </location>
</feature>
<dbReference type="Pfam" id="PF26111">
    <property type="entry name" value="Ig_Mok13"/>
    <property type="match status" value="1"/>
</dbReference>
<evidence type="ECO:0000313" key="12">
    <source>
        <dbReference type="EMBL" id="TQB73363.1"/>
    </source>
</evidence>
<dbReference type="InterPro" id="IPR006047">
    <property type="entry name" value="GH13_cat_dom"/>
</dbReference>
<feature type="transmembrane region" description="Helical" evidence="9">
    <location>
        <begin position="2037"/>
        <end position="2060"/>
    </location>
</feature>
<accession>A0A507QXM7</accession>
<evidence type="ECO:0000256" key="9">
    <source>
        <dbReference type="SAM" id="Phobius"/>
    </source>
</evidence>
<evidence type="ECO:0000259" key="11">
    <source>
        <dbReference type="SMART" id="SM00642"/>
    </source>
</evidence>
<evidence type="ECO:0000256" key="6">
    <source>
        <dbReference type="ARBA" id="ARBA00026248"/>
    </source>
</evidence>
<dbReference type="GO" id="GO:0009277">
    <property type="term" value="C:fungal-type cell wall"/>
    <property type="evidence" value="ECO:0007669"/>
    <property type="project" value="TreeGrafter"/>
</dbReference>
<dbReference type="SUPFAM" id="SSF53756">
    <property type="entry name" value="UDP-Glycosyltransferase/glycogen phosphorylase"/>
    <property type="match status" value="1"/>
</dbReference>
<feature type="transmembrane region" description="Helical" evidence="9">
    <location>
        <begin position="2377"/>
        <end position="2397"/>
    </location>
</feature>
<feature type="transmembrane region" description="Helical" evidence="9">
    <location>
        <begin position="2013"/>
        <end position="2030"/>
    </location>
</feature>
<organism evidence="12 13">
    <name type="scientific">Monascus purpureus</name>
    <name type="common">Red mold</name>
    <name type="synonym">Monascus anka</name>
    <dbReference type="NCBI Taxonomy" id="5098"/>
    <lineage>
        <taxon>Eukaryota</taxon>
        <taxon>Fungi</taxon>
        <taxon>Dikarya</taxon>
        <taxon>Ascomycota</taxon>
        <taxon>Pezizomycotina</taxon>
        <taxon>Eurotiomycetes</taxon>
        <taxon>Eurotiomycetidae</taxon>
        <taxon>Eurotiales</taxon>
        <taxon>Aspergillaceae</taxon>
        <taxon>Monascus</taxon>
    </lineage>
</organism>
<evidence type="ECO:0000256" key="2">
    <source>
        <dbReference type="ARBA" id="ARBA00012688"/>
    </source>
</evidence>
<keyword evidence="6" id="KW-0462">Maltose metabolism</keyword>
<dbReference type="PANTHER" id="PTHR47182">
    <property type="entry name" value="CELL WALL ALPHA-1,3-GLUCAN SYNTHASE AGS1-RELATED"/>
    <property type="match status" value="1"/>
</dbReference>
<feature type="transmembrane region" description="Helical" evidence="9">
    <location>
        <begin position="2257"/>
        <end position="2277"/>
    </location>
</feature>
<evidence type="ECO:0000313" key="13">
    <source>
        <dbReference type="Proteomes" id="UP000319663"/>
    </source>
</evidence>
<dbReference type="InterPro" id="IPR017853">
    <property type="entry name" value="GH"/>
</dbReference>
<reference evidence="12 13" key="1">
    <citation type="submission" date="2019-06" db="EMBL/GenBank/DDBJ databases">
        <title>Wine fermentation using esterase from Monascus purpureus.</title>
        <authorList>
            <person name="Geng C."/>
            <person name="Zhang Y."/>
        </authorList>
    </citation>
    <scope>NUCLEOTIDE SEQUENCE [LARGE SCALE GENOMIC DNA]</scope>
    <source>
        <strain evidence="12">HQ1</strain>
    </source>
</reference>
<feature type="compositionally biased region" description="Low complexity" evidence="8">
    <location>
        <begin position="1930"/>
        <end position="1950"/>
    </location>
</feature>
<protein>
    <recommendedName>
        <fullName evidence="2">alpha-1,3-glucan synthase</fullName>
        <ecNumber evidence="2">2.4.1.183</ecNumber>
    </recommendedName>
</protein>
<dbReference type="Pfam" id="PF26114">
    <property type="entry name" value="Ig_2_Mok13"/>
    <property type="match status" value="1"/>
</dbReference>
<dbReference type="Gene3D" id="3.40.50.2000">
    <property type="entry name" value="Glycogen Phosphorylase B"/>
    <property type="match status" value="2"/>
</dbReference>
<feature type="signal peptide" evidence="10">
    <location>
        <begin position="1"/>
        <end position="20"/>
    </location>
</feature>
<dbReference type="CDD" id="cd11323">
    <property type="entry name" value="AmyAc_AGS"/>
    <property type="match status" value="1"/>
</dbReference>
<evidence type="ECO:0000256" key="4">
    <source>
        <dbReference type="ARBA" id="ARBA00022679"/>
    </source>
</evidence>
<comment type="similarity">
    <text evidence="1">Belongs to the glycosyltransferase group 1 family.</text>
</comment>
<feature type="domain" description="Glycosyl hydrolase family 13 catalytic" evidence="11">
    <location>
        <begin position="66"/>
        <end position="520"/>
    </location>
</feature>
<dbReference type="PANTHER" id="PTHR47182:SF2">
    <property type="entry name" value="CELL WALL ALPHA-1,3-GLUCAN SYNTHASE AGS1"/>
    <property type="match status" value="1"/>
</dbReference>
<feature type="transmembrane region" description="Helical" evidence="9">
    <location>
        <begin position="2145"/>
        <end position="2170"/>
    </location>
</feature>
<keyword evidence="4" id="KW-0808">Transferase</keyword>
<evidence type="ECO:0000256" key="3">
    <source>
        <dbReference type="ARBA" id="ARBA00022676"/>
    </source>
</evidence>
<dbReference type="InterPro" id="IPR058659">
    <property type="entry name" value="Mok11-13/Ags1-like_CBM"/>
</dbReference>
<feature type="transmembrane region" description="Helical" evidence="9">
    <location>
        <begin position="2072"/>
        <end position="2092"/>
    </location>
</feature>
<keyword evidence="9" id="KW-0472">Membrane</keyword>
<keyword evidence="9" id="KW-1133">Transmembrane helix</keyword>
<feature type="region of interest" description="Disordered" evidence="8">
    <location>
        <begin position="1630"/>
        <end position="1651"/>
    </location>
</feature>
<comment type="catalytic activity">
    <reaction evidence="7">
        <text>[(1-&gt;3)-alpha-D-glucosyl](n) + UDP-alpha-D-glucose = [(1-&gt;3)-alpha-D-glucosyl](n+1) + UDP + H(+)</text>
        <dbReference type="Rhea" id="RHEA:19749"/>
        <dbReference type="Rhea" id="RHEA-COMP:11150"/>
        <dbReference type="Rhea" id="RHEA-COMP:11151"/>
        <dbReference type="ChEBI" id="CHEBI:15378"/>
        <dbReference type="ChEBI" id="CHEBI:28100"/>
        <dbReference type="ChEBI" id="CHEBI:58223"/>
        <dbReference type="ChEBI" id="CHEBI:58885"/>
        <dbReference type="EC" id="2.4.1.183"/>
    </reaction>
</comment>
<dbReference type="Gene3D" id="3.90.400.10">
    <property type="entry name" value="Oligo-1,6-glucosidase, Domain 2"/>
    <property type="match status" value="1"/>
</dbReference>
<evidence type="ECO:0000256" key="8">
    <source>
        <dbReference type="SAM" id="MobiDB-lite"/>
    </source>
</evidence>
<dbReference type="Proteomes" id="UP000319663">
    <property type="component" value="Unassembled WGS sequence"/>
</dbReference>
<keyword evidence="5" id="KW-0961">Cell wall biogenesis/degradation</keyword>
<feature type="transmembrane region" description="Helical" evidence="9">
    <location>
        <begin position="2302"/>
        <end position="2322"/>
    </location>
</feature>
<dbReference type="Pfam" id="PF26127">
    <property type="entry name" value="12TM_Mok13"/>
    <property type="match status" value="1"/>
</dbReference>
<dbReference type="GO" id="GO:0047657">
    <property type="term" value="F:alpha-1,3-glucan synthase activity"/>
    <property type="evidence" value="ECO:0007669"/>
    <property type="project" value="UniProtKB-EC"/>
</dbReference>
<dbReference type="Pfam" id="PF26122">
    <property type="entry name" value="CBM_Mok13"/>
    <property type="match status" value="1"/>
</dbReference>
<evidence type="ECO:0000256" key="10">
    <source>
        <dbReference type="SAM" id="SignalP"/>
    </source>
</evidence>
<dbReference type="EC" id="2.4.1.183" evidence="2"/>
<dbReference type="Pfam" id="PF26108">
    <property type="entry name" value="GH_Mok13"/>
    <property type="match status" value="1"/>
</dbReference>
<feature type="transmembrane region" description="Helical" evidence="9">
    <location>
        <begin position="2191"/>
        <end position="2208"/>
    </location>
</feature>
<dbReference type="SUPFAM" id="SSF51445">
    <property type="entry name" value="(Trans)glycosidases"/>
    <property type="match status" value="1"/>
</dbReference>
<dbReference type="STRING" id="5098.A0A507QXM7"/>
<dbReference type="Gene3D" id="3.20.20.80">
    <property type="entry name" value="Glycosidases"/>
    <property type="match status" value="2"/>
</dbReference>
<dbReference type="InterPro" id="IPR058655">
    <property type="entry name" value="Mok11-14/Ags1-like"/>
</dbReference>
<feature type="transmembrane region" description="Helical" evidence="9">
    <location>
        <begin position="2329"/>
        <end position="2348"/>
    </location>
</feature>
<dbReference type="InterPro" id="IPR058657">
    <property type="entry name" value="Mok11-13/Ags1-like_Ig"/>
</dbReference>
<gene>
    <name evidence="12" type="ORF">MPDQ_005948</name>
</gene>
<evidence type="ECO:0000256" key="5">
    <source>
        <dbReference type="ARBA" id="ARBA00023316"/>
    </source>
</evidence>
<keyword evidence="10" id="KW-0732">Signal</keyword>
<keyword evidence="3" id="KW-0328">Glycosyltransferase</keyword>
<keyword evidence="9" id="KW-0812">Transmembrane</keyword>
<sequence length="2405" mass="270616">MKPSLFLVNLACLFVNGVLALRYDPEQVLFNLNQNKTAQSPLDYWGEWEDHAYFPSPDNWRIPTYTIFLDRFVNGDPTNDDANGTQWEHDLMSNQFRHGGDVLGLVDSFDYLQGMGIKAIYIAGMPHINMPWGSDGYSPLDLTLLDHHFGNIDDWRTMISKAHRRGIYIILENTMATMGDLIGFQGYLNTSTPFSPYEHSFVWKSDRRYHDFQPGNDWLDKCDYPRFWDDLGTGLAKTTLVEGCRDSEFDQYGEVASFGNYTEWERQITKFAFVQDRLREWRPDVRRKIEHFSCITIAMLDIDGFRIDKALQVTLDAQGEWSDFIRRCARRFGKENFFIPGEIVSGNSFGALYIGRGRQTNQTVNNMTEAVTMTNVSAPDMHLRPPEKVALDAAAFHYTLYRALTRFLGMDGTFEAEGDPPVNFVETWNSLIATNDMVNTNTGKFDPRHLYGTSNQDVFRWPSIKNGTEKQVLALYVIAFIMPGAPILTWGEEQAFYVLENTNANYVFGRQPMSSAIAWQLHGCYRVGSVKYHDFPTDSALWGCMDDTVSLDHRDPSHPVRGLIKTMFEMRRNYPVLNDGYYLQQLSNKTYDIYLPGSNHTPTETGMWSVLRDRYDGVQDFTGQGQENQSVWLVYQNDNRTVDYRFNCSDPKDALISPFDEGTTVKNLLPPFEEYTLETSTTKLGLEGSRKWNGCLSTLQLPAWSFKAFVPKDRFVAPSPFITKFSPGHDMRLVSTVTTGERVRLSFEFSDEMNCDSITDALSVSSTARYNQTAQFDKGTIACGPCTQTPVAIWPGAAPSVYNYSIDLVNVHHGVHEVVVDNATSSDGKRYTNAVDHFFLRIGSMDNPIVWPKEANYSRTFLSRDNSTDDGTLVVSHHAPGADKWRYTLDFGATYSDWMPYTGENATIPPKNWTGTKAQAWKGEHIMVQYWNKITGSSDHYQHSDLDWNDKPARRFPNLWVEGAFNQFGYDAGYENQMRLSNRSGLWEYEILAEWPAHIQLNAWGINSDGMPDKTQVYGDIDGDGILDRIPPVSLLSNFFNITQSPPWPFLSWKIAVRDGNLQITQIPVGSQKTQIALFVLLAVIPLLTAFCAVQAYLRAFYQVKFNEIGISQTRSFLKYLPIAGRFRRLRDSNSLSDEETGAAEVAAKRRTVLIATMEYDIEDWGIKIKIGGLGVMAQLMGKALTHQNLIWVVPCVGGVHYPVDQKAEPMDIVILGQTFRVEVQYHVLRNITYVLLDAPSHTQRGCDDLDSAIYYSAWNSCIAEALRRFDVDLYHINDYHGALAPLYLLPKTIPCCLSLHNAEFQGLWPMRSLRERNEVCEVFNLDWAVVKKYVQFGDVFNLLHAGASYLHIHQNGFGAVGVSKKYGKRSWARYPIFWGLKEIGSLPNPDPTDTADWRRGEQMEDAQVDSEFEAARVEWKQQAQAWAGLDQNPNAELFVFVGRWSMQKGVDLIADVFPSVLEANENVQLICVGPVIDLYGKFAAIKLNKLMEVFPGRVFSRPEFTALPPFIFSGAEFALIPSRDEPFGLVAVEFGRKGALGVGSRVGGLGQMPGWWFTIESMTTKHLIHQFKLAIHEALASKPSVRAIMRARSGKQRFPVAQWLEELEKLQSIAIEKHHKYAAHGHRFSRRSLLSSQPRSSVDRSGQQTGLRVHRALGSWQGPGYADARFDSSSPEHSSLEYESEEVFHDTAAEPAAAGTQADAEGSGGNATDNNHPDQQPEEQPGPDRSLEVRLSLPRTYDSYFSRPQSLCTSGECTPVYLPSGLNTPVFLHSGTSTPIFQPSGANTPMENGLVPPPRALVSSAVSLLSVESVVGEKRDFNLQNVSPFFTDSNGEYASHFERKLANLDGENSENQLCIEEFLSRSEKDWFNRYRDAKLGRVSVGTPSSSIFRYKVHSRDNSGVQTPMPISHLSAMEQPAGGISENRDSAGGNSEINNGNNSNNNNSGNNRASEFLLPTDYSPPSGLRWLLLYRIGDWPVYSIILSLGQIIAANSYQITLLNGEVGQPARKLYIVATIYLVSSIIWWMVFRRLKSVYVLSIPFLLYGSAFLFIGCSLFAHTSLARTWVQNIATGLYAFASSSGSIYFALNFGDEGSAPITSWVYRACVVQGSQQIYVAFLWYWGSSMAASEMKAKPTSLAASNPHLLIGIGMGIAALFYAIAVMTFFGLPEYYRQAPGKVPAFYRALPRRKIIIWFFYAVFIQNYWLSAPYGRNWLYLWSSNQTPAWSIVIMVIIFFIGIWALVLWIFGYMSARHAWFIPIFAIGLGCPRWCQMLWGTSNIGAYVPWAGGGAASALVGRGLWLWLGVLDAIQGVGFGMILLNTLTRFHIAFTLLAAQVIGSIGTILARATAPDKIGPGNVFPRFYSGHIAEKLANADFWLCLLFMLSINVLCFMFFRKEQLQKP</sequence>
<comment type="caution">
    <text evidence="12">The sequence shown here is derived from an EMBL/GenBank/DDBJ whole genome shotgun (WGS) entry which is preliminary data.</text>
</comment>